<dbReference type="Gene3D" id="2.40.30.30">
    <property type="entry name" value="Riboflavin kinase-like"/>
    <property type="match status" value="1"/>
</dbReference>
<evidence type="ECO:0000313" key="17">
    <source>
        <dbReference type="EMBL" id="RMI87865.1"/>
    </source>
</evidence>
<dbReference type="PIRSF" id="PIRSF004491">
    <property type="entry name" value="FAD_Synth"/>
    <property type="match status" value="1"/>
</dbReference>
<comment type="catalytic activity">
    <reaction evidence="14 15">
        <text>FMN + ATP + H(+) = FAD + diphosphate</text>
        <dbReference type="Rhea" id="RHEA:17237"/>
        <dbReference type="ChEBI" id="CHEBI:15378"/>
        <dbReference type="ChEBI" id="CHEBI:30616"/>
        <dbReference type="ChEBI" id="CHEBI:33019"/>
        <dbReference type="ChEBI" id="CHEBI:57692"/>
        <dbReference type="ChEBI" id="CHEBI:58210"/>
        <dbReference type="EC" id="2.7.7.2"/>
    </reaction>
</comment>
<dbReference type="InterPro" id="IPR023468">
    <property type="entry name" value="Riboflavin_kinase"/>
</dbReference>
<reference evidence="18" key="1">
    <citation type="submission" date="2016-11" db="EMBL/GenBank/DDBJ databases">
        <title>Genome sequence of Candidatus Phytoplasma solani strain SA-1.</title>
        <authorList>
            <person name="Haryono M."/>
            <person name="Samarzija I."/>
            <person name="Seruga Music M."/>
            <person name="Hogenhout S."/>
            <person name="Kuo C.-H."/>
        </authorList>
    </citation>
    <scope>NUCLEOTIDE SEQUENCE [LARGE SCALE GENOMIC DNA]</scope>
    <source>
        <strain evidence="18">SA-1</strain>
    </source>
</reference>
<evidence type="ECO:0000259" key="16">
    <source>
        <dbReference type="SMART" id="SM00904"/>
    </source>
</evidence>
<keyword evidence="10 15" id="KW-0274">FAD</keyword>
<comment type="similarity">
    <text evidence="15">Belongs to the ribF family.</text>
</comment>
<evidence type="ECO:0000256" key="11">
    <source>
        <dbReference type="ARBA" id="ARBA00022840"/>
    </source>
</evidence>
<evidence type="ECO:0000256" key="13">
    <source>
        <dbReference type="ARBA" id="ARBA00047880"/>
    </source>
</evidence>
<dbReference type="EMBL" id="MPBG01000007">
    <property type="protein sequence ID" value="RMI87865.1"/>
    <property type="molecule type" value="Genomic_DNA"/>
</dbReference>
<evidence type="ECO:0000256" key="10">
    <source>
        <dbReference type="ARBA" id="ARBA00022827"/>
    </source>
</evidence>
<dbReference type="InterPro" id="IPR015864">
    <property type="entry name" value="FAD_synthase"/>
</dbReference>
<dbReference type="GO" id="GO:0006747">
    <property type="term" value="P:FAD biosynthetic process"/>
    <property type="evidence" value="ECO:0007669"/>
    <property type="project" value="UniProtKB-UniRule"/>
</dbReference>
<dbReference type="KEGG" id="psol:S284_03750"/>
<dbReference type="FunFam" id="2.40.30.30:FF:000003">
    <property type="entry name" value="Riboflavin biosynthesis protein"/>
    <property type="match status" value="1"/>
</dbReference>
<dbReference type="InterPro" id="IPR002606">
    <property type="entry name" value="Riboflavin_kinase_bac"/>
</dbReference>
<comment type="catalytic activity">
    <reaction evidence="13 15">
        <text>riboflavin + ATP = FMN + ADP + H(+)</text>
        <dbReference type="Rhea" id="RHEA:14357"/>
        <dbReference type="ChEBI" id="CHEBI:15378"/>
        <dbReference type="ChEBI" id="CHEBI:30616"/>
        <dbReference type="ChEBI" id="CHEBI:57986"/>
        <dbReference type="ChEBI" id="CHEBI:58210"/>
        <dbReference type="ChEBI" id="CHEBI:456216"/>
        <dbReference type="EC" id="2.7.1.26"/>
    </reaction>
</comment>
<dbReference type="NCBIfam" id="TIGR00083">
    <property type="entry name" value="ribF"/>
    <property type="match status" value="1"/>
</dbReference>
<keyword evidence="5 15" id="KW-0288">FMN</keyword>
<name>A0A421NV58_9MOLU</name>
<keyword evidence="18" id="KW-1185">Reference proteome</keyword>
<evidence type="ECO:0000256" key="14">
    <source>
        <dbReference type="ARBA" id="ARBA00049494"/>
    </source>
</evidence>
<evidence type="ECO:0000256" key="2">
    <source>
        <dbReference type="ARBA" id="ARBA00004726"/>
    </source>
</evidence>
<dbReference type="RefSeq" id="WP_023161497.1">
    <property type="nucleotide sequence ID" value="NC_022588.1"/>
</dbReference>
<evidence type="ECO:0000256" key="6">
    <source>
        <dbReference type="ARBA" id="ARBA00022679"/>
    </source>
</evidence>
<dbReference type="OrthoDB" id="9803667at2"/>
<evidence type="ECO:0000256" key="5">
    <source>
        <dbReference type="ARBA" id="ARBA00022643"/>
    </source>
</evidence>
<protein>
    <recommendedName>
        <fullName evidence="15">Riboflavin biosynthesis protein</fullName>
    </recommendedName>
    <domain>
        <recommendedName>
            <fullName evidence="15">Riboflavin kinase</fullName>
            <ecNumber evidence="15">2.7.1.26</ecNumber>
        </recommendedName>
        <alternativeName>
            <fullName evidence="15">Flavokinase</fullName>
        </alternativeName>
    </domain>
    <domain>
        <recommendedName>
            <fullName evidence="15">FMN adenylyltransferase</fullName>
            <ecNumber evidence="15">2.7.7.2</ecNumber>
        </recommendedName>
        <alternativeName>
            <fullName evidence="15">FAD pyrophosphorylase</fullName>
        </alternativeName>
        <alternativeName>
            <fullName evidence="15">FAD synthase</fullName>
        </alternativeName>
    </domain>
</protein>
<evidence type="ECO:0000256" key="1">
    <source>
        <dbReference type="ARBA" id="ARBA00002121"/>
    </source>
</evidence>
<comment type="pathway">
    <text evidence="2 15">Cofactor biosynthesis; FAD biosynthesis; FAD from FMN: step 1/1.</text>
</comment>
<dbReference type="Gene3D" id="3.40.50.620">
    <property type="entry name" value="HUPs"/>
    <property type="match status" value="1"/>
</dbReference>
<dbReference type="GO" id="GO:0009398">
    <property type="term" value="P:FMN biosynthetic process"/>
    <property type="evidence" value="ECO:0007669"/>
    <property type="project" value="UniProtKB-UniRule"/>
</dbReference>
<evidence type="ECO:0000256" key="15">
    <source>
        <dbReference type="PIRNR" id="PIRNR004491"/>
    </source>
</evidence>
<dbReference type="SUPFAM" id="SSF82114">
    <property type="entry name" value="Riboflavin kinase-like"/>
    <property type="match status" value="1"/>
</dbReference>
<dbReference type="GO" id="GO:0005524">
    <property type="term" value="F:ATP binding"/>
    <property type="evidence" value="ECO:0007669"/>
    <property type="project" value="UniProtKB-UniRule"/>
</dbReference>
<sequence length="299" mass="34771">MKIIDNFPHFSFNNLPPLTLAFGDFDGLHLGHQLILQKVLSFKDTKSALINFIPNSKAFFQNQKDFYLTSYDQKVTFYRFLGFDYLFLWRWSKKLTFLTKDRFIALLKQNNVKRVIITKEARFGYQKQGNYQDLIKYFEVCLIDDYVKPKKGQQKVSSTYIKNLLSQGKIKEANLSLGKPYLIQGKVILGQQRGRQLGFRTANLDCSNYFLPLLGVYAVLVTYKRKKYRSIANLGVRPTFDSGNKKLLEVHLFDFEKDLYGKTITVEFIAFLRAEKKFANVSELIEQIKADIILAKSNV</sequence>
<keyword evidence="11 15" id="KW-0067">ATP-binding</keyword>
<dbReference type="PANTHER" id="PTHR22749">
    <property type="entry name" value="RIBOFLAVIN KINASE/FMN ADENYLYLTRANSFERASE"/>
    <property type="match status" value="1"/>
</dbReference>
<dbReference type="GO" id="GO:0003919">
    <property type="term" value="F:FMN adenylyltransferase activity"/>
    <property type="evidence" value="ECO:0007669"/>
    <property type="project" value="UniProtKB-UniRule"/>
</dbReference>
<dbReference type="SUPFAM" id="SSF52374">
    <property type="entry name" value="Nucleotidylyl transferase"/>
    <property type="match status" value="1"/>
</dbReference>
<dbReference type="SMART" id="SM00904">
    <property type="entry name" value="Flavokinase"/>
    <property type="match status" value="1"/>
</dbReference>
<dbReference type="UniPathway" id="UPA00277">
    <property type="reaction ID" value="UER00407"/>
</dbReference>
<proteinExistence type="inferred from homology"/>
<gene>
    <name evidence="17" type="primary">ribF</name>
    <name evidence="17" type="ORF">PSSA1_v1c4860</name>
</gene>
<keyword evidence="12" id="KW-0511">Multifunctional enzyme</keyword>
<evidence type="ECO:0000256" key="3">
    <source>
        <dbReference type="ARBA" id="ARBA00005201"/>
    </source>
</evidence>
<dbReference type="PANTHER" id="PTHR22749:SF6">
    <property type="entry name" value="RIBOFLAVIN KINASE"/>
    <property type="match status" value="1"/>
</dbReference>
<organism evidence="17 18">
    <name type="scientific">Candidatus Phytoplasma solani</name>
    <dbReference type="NCBI Taxonomy" id="69896"/>
    <lineage>
        <taxon>Bacteria</taxon>
        <taxon>Bacillati</taxon>
        <taxon>Mycoplasmatota</taxon>
        <taxon>Mollicutes</taxon>
        <taxon>Acholeplasmatales</taxon>
        <taxon>Acholeplasmataceae</taxon>
        <taxon>Candidatus Phytoplasma</taxon>
        <taxon>16SrXII (Stolbur group)</taxon>
    </lineage>
</organism>
<evidence type="ECO:0000313" key="18">
    <source>
        <dbReference type="Proteomes" id="UP000283896"/>
    </source>
</evidence>
<dbReference type="InterPro" id="IPR023465">
    <property type="entry name" value="Riboflavin_kinase_dom_sf"/>
</dbReference>
<dbReference type="InterPro" id="IPR014729">
    <property type="entry name" value="Rossmann-like_a/b/a_fold"/>
</dbReference>
<dbReference type="EC" id="2.7.7.2" evidence="15"/>
<evidence type="ECO:0000256" key="12">
    <source>
        <dbReference type="ARBA" id="ARBA00023268"/>
    </source>
</evidence>
<dbReference type="GO" id="GO:0009231">
    <property type="term" value="P:riboflavin biosynthetic process"/>
    <property type="evidence" value="ECO:0007669"/>
    <property type="project" value="InterPro"/>
</dbReference>
<evidence type="ECO:0000256" key="8">
    <source>
        <dbReference type="ARBA" id="ARBA00022741"/>
    </source>
</evidence>
<feature type="domain" description="Riboflavin kinase" evidence="16">
    <location>
        <begin position="176"/>
        <end position="298"/>
    </location>
</feature>
<dbReference type="Pfam" id="PF01687">
    <property type="entry name" value="Flavokinase"/>
    <property type="match status" value="1"/>
</dbReference>
<evidence type="ECO:0000256" key="7">
    <source>
        <dbReference type="ARBA" id="ARBA00022695"/>
    </source>
</evidence>
<keyword evidence="4 15" id="KW-0285">Flavoprotein</keyword>
<keyword evidence="6 15" id="KW-0808">Transferase</keyword>
<dbReference type="GO" id="GO:0008531">
    <property type="term" value="F:riboflavin kinase activity"/>
    <property type="evidence" value="ECO:0007669"/>
    <property type="project" value="UniProtKB-UniRule"/>
</dbReference>
<evidence type="ECO:0000256" key="9">
    <source>
        <dbReference type="ARBA" id="ARBA00022777"/>
    </source>
</evidence>
<dbReference type="UniPathway" id="UPA00276">
    <property type="reaction ID" value="UER00406"/>
</dbReference>
<dbReference type="InterPro" id="IPR015865">
    <property type="entry name" value="Riboflavin_kinase_bac/euk"/>
</dbReference>
<comment type="function">
    <text evidence="1">Catalyzes the phosphorylation of riboflavin to FMN followed by the adenylation of FMN to FAD.</text>
</comment>
<evidence type="ECO:0000256" key="4">
    <source>
        <dbReference type="ARBA" id="ARBA00022630"/>
    </source>
</evidence>
<dbReference type="Proteomes" id="UP000283896">
    <property type="component" value="Unassembled WGS sequence"/>
</dbReference>
<comment type="pathway">
    <text evidence="3 15">Cofactor biosynthesis; FMN biosynthesis; FMN from riboflavin (ATP route): step 1/1.</text>
</comment>
<keyword evidence="7 15" id="KW-0548">Nucleotidyltransferase</keyword>
<keyword evidence="8 15" id="KW-0547">Nucleotide-binding</keyword>
<dbReference type="STRING" id="69896.S284_03750"/>
<accession>A0A421NV58</accession>
<keyword evidence="9 15" id="KW-0418">Kinase</keyword>
<comment type="caution">
    <text evidence="17">The sequence shown here is derived from an EMBL/GenBank/DDBJ whole genome shotgun (WGS) entry which is preliminary data.</text>
</comment>
<dbReference type="Pfam" id="PF06574">
    <property type="entry name" value="FAD_syn"/>
    <property type="match status" value="1"/>
</dbReference>
<dbReference type="EC" id="2.7.1.26" evidence="15"/>
<dbReference type="AlphaFoldDB" id="A0A421NV58"/>